<sequence length="81" mass="9717">MEEISQEERALLCSFIVPEIVGNHAEYFYYLWRARISLYSYNRQSLLEEINNLIPVMKQLWGDEVITEAIQTVKWILYTFP</sequence>
<reference evidence="2" key="1">
    <citation type="submission" date="2017-12" db="EMBL/GenBank/DDBJ databases">
        <title>Improved Draft Genome Sequence of Microcystis aeruginosa NIES-298, a Microcystin-Producing Cyanobacterium from Lake Kasumigaura, Japan.</title>
        <authorList>
            <person name="Yamaguchi H."/>
            <person name="Suzuki S."/>
            <person name="Kawachi M."/>
        </authorList>
    </citation>
    <scope>NUCLEOTIDE SEQUENCE [LARGE SCALE GENOMIC DNA]</scope>
    <source>
        <strain evidence="2">NIES-298</strain>
    </source>
</reference>
<proteinExistence type="predicted"/>
<comment type="caution">
    <text evidence="1">The sequence shown here is derived from an EMBL/GenBank/DDBJ whole genome shotgun (WGS) entry which is preliminary data.</text>
</comment>
<gene>
    <name evidence="1" type="ORF">BGM30_28080</name>
</gene>
<evidence type="ECO:0000313" key="2">
    <source>
        <dbReference type="Proteomes" id="UP000236321"/>
    </source>
</evidence>
<organism evidence="1 2">
    <name type="scientific">Microcystis aeruginosa NIES-298</name>
    <dbReference type="NCBI Taxonomy" id="449468"/>
    <lineage>
        <taxon>Bacteria</taxon>
        <taxon>Bacillati</taxon>
        <taxon>Cyanobacteriota</taxon>
        <taxon>Cyanophyceae</taxon>
        <taxon>Oscillatoriophycideae</taxon>
        <taxon>Chroococcales</taxon>
        <taxon>Microcystaceae</taxon>
        <taxon>Microcystis</taxon>
    </lineage>
</organism>
<dbReference type="EMBL" id="BEYQ01000009">
    <property type="protein sequence ID" value="GBD53715.1"/>
    <property type="molecule type" value="Genomic_DNA"/>
</dbReference>
<name>A0A2H6BU61_MICAE</name>
<dbReference type="AlphaFoldDB" id="A0A2H6BU61"/>
<protein>
    <submittedName>
        <fullName evidence="1">Uncharacterized protein</fullName>
    </submittedName>
</protein>
<accession>A0A2H6BU61</accession>
<dbReference type="RefSeq" id="WP_103112591.1">
    <property type="nucleotide sequence ID" value="NZ_BEIU01000008.1"/>
</dbReference>
<evidence type="ECO:0000313" key="1">
    <source>
        <dbReference type="EMBL" id="GBD53715.1"/>
    </source>
</evidence>
<dbReference type="Proteomes" id="UP000236321">
    <property type="component" value="Unassembled WGS sequence"/>
</dbReference>